<evidence type="ECO:0000313" key="1">
    <source>
        <dbReference type="EMBL" id="ACA37912.1"/>
    </source>
</evidence>
<organism evidence="1 2">
    <name type="scientific">Lysinibacillus sphaericus (strain C3-41)</name>
    <dbReference type="NCBI Taxonomy" id="444177"/>
    <lineage>
        <taxon>Bacteria</taxon>
        <taxon>Bacillati</taxon>
        <taxon>Bacillota</taxon>
        <taxon>Bacilli</taxon>
        <taxon>Bacillales</taxon>
        <taxon>Bacillaceae</taxon>
        <taxon>Lysinibacillus</taxon>
    </lineage>
</organism>
<dbReference type="EnsemblBacteria" id="ACA37912">
    <property type="protein sequence ID" value="ACA37912"/>
    <property type="gene ID" value="Bsph_0283"/>
</dbReference>
<evidence type="ECO:0000313" key="2">
    <source>
        <dbReference type="Proteomes" id="UP000002164"/>
    </source>
</evidence>
<dbReference type="EMBL" id="CP000817">
    <property type="protein sequence ID" value="ACA37912.1"/>
    <property type="molecule type" value="Genomic_DNA"/>
</dbReference>
<dbReference type="KEGG" id="lsp:Bsph_0283"/>
<proteinExistence type="predicted"/>
<reference evidence="1 2" key="1">
    <citation type="journal article" date="2008" name="J. Bacteriol.">
        <title>Complete genome sequence of the mosquitocidal bacterium Bacillus sphaericus C3-41 and comparison with those of closely related Bacillus species.</title>
        <authorList>
            <person name="Hu X."/>
            <person name="Fan W."/>
            <person name="Han B."/>
            <person name="Liu H."/>
            <person name="Zheng D."/>
            <person name="Li Q."/>
            <person name="Dong W."/>
            <person name="Yan J."/>
            <person name="Gao M."/>
            <person name="Berry C."/>
            <person name="Yuan Z."/>
        </authorList>
    </citation>
    <scope>NUCLEOTIDE SEQUENCE [LARGE SCALE GENOMIC DNA]</scope>
    <source>
        <strain evidence="1 2">C3-41</strain>
    </source>
</reference>
<protein>
    <submittedName>
        <fullName evidence="1">Uncharacterized protein</fullName>
    </submittedName>
</protein>
<accession>B1HUN2</accession>
<sequence>MFLMKVSKVVKTAVKLAPIVIPIVKKVMAAKKGTTSTVSPRKK</sequence>
<dbReference type="HOGENOM" id="CLU_214209_1_1_9"/>
<gene>
    <name evidence="1" type="ordered locus">Bsph_0283</name>
</gene>
<dbReference type="AlphaFoldDB" id="B1HUN2"/>
<dbReference type="Proteomes" id="UP000002164">
    <property type="component" value="Chromosome"/>
</dbReference>
<name>B1HUN2_LYSSC</name>